<reference evidence="8" key="1">
    <citation type="submission" date="2014-04" db="EMBL/GenBank/DDBJ databases">
        <title>Evolutionary Origins and Diversification of the Mycorrhizal Mutualists.</title>
        <authorList>
            <consortium name="DOE Joint Genome Institute"/>
            <consortium name="Mycorrhizal Genomics Consortium"/>
            <person name="Kohler A."/>
            <person name="Kuo A."/>
            <person name="Nagy L.G."/>
            <person name="Floudas D."/>
            <person name="Copeland A."/>
            <person name="Barry K.W."/>
            <person name="Cichocki N."/>
            <person name="Veneault-Fourrey C."/>
            <person name="LaButti K."/>
            <person name="Lindquist E.A."/>
            <person name="Lipzen A."/>
            <person name="Lundell T."/>
            <person name="Morin E."/>
            <person name="Murat C."/>
            <person name="Riley R."/>
            <person name="Ohm R."/>
            <person name="Sun H."/>
            <person name="Tunlid A."/>
            <person name="Henrissat B."/>
            <person name="Grigoriev I.V."/>
            <person name="Hibbett D.S."/>
            <person name="Martin F."/>
        </authorList>
    </citation>
    <scope>NUCLEOTIDE SEQUENCE [LARGE SCALE GENOMIC DNA]</scope>
    <source>
        <strain evidence="8">FD-334 SS-4</strain>
    </source>
</reference>
<evidence type="ECO:0000256" key="4">
    <source>
        <dbReference type="ARBA" id="ARBA00023242"/>
    </source>
</evidence>
<accession>A0A0D2Q6U6</accession>
<evidence type="ECO:0000256" key="2">
    <source>
        <dbReference type="ARBA" id="ARBA00004286"/>
    </source>
</evidence>
<comment type="subcellular location">
    <subcellularLocation>
        <location evidence="2">Chromosome</location>
    </subcellularLocation>
    <subcellularLocation>
        <location evidence="1">Nucleus</location>
    </subcellularLocation>
</comment>
<organism evidence="7 8">
    <name type="scientific">Hypholoma sublateritium (strain FD-334 SS-4)</name>
    <dbReference type="NCBI Taxonomy" id="945553"/>
    <lineage>
        <taxon>Eukaryota</taxon>
        <taxon>Fungi</taxon>
        <taxon>Dikarya</taxon>
        <taxon>Basidiomycota</taxon>
        <taxon>Agaricomycotina</taxon>
        <taxon>Agaricomycetes</taxon>
        <taxon>Agaricomycetidae</taxon>
        <taxon>Agaricales</taxon>
        <taxon>Agaricineae</taxon>
        <taxon>Strophariaceae</taxon>
        <taxon>Hypholoma</taxon>
    </lineage>
</organism>
<dbReference type="STRING" id="945553.A0A0D2Q6U6"/>
<evidence type="ECO:0000256" key="1">
    <source>
        <dbReference type="ARBA" id="ARBA00004123"/>
    </source>
</evidence>
<dbReference type="GO" id="GO:0051598">
    <property type="term" value="P:meiotic recombination checkpoint signaling"/>
    <property type="evidence" value="ECO:0007669"/>
    <property type="project" value="TreeGrafter"/>
</dbReference>
<dbReference type="EMBL" id="KN817524">
    <property type="protein sequence ID" value="KJA27485.1"/>
    <property type="molecule type" value="Genomic_DNA"/>
</dbReference>
<keyword evidence="5" id="KW-0469">Meiosis</keyword>
<evidence type="ECO:0000259" key="6">
    <source>
        <dbReference type="PROSITE" id="PS50815"/>
    </source>
</evidence>
<dbReference type="Gene3D" id="3.30.900.10">
    <property type="entry name" value="HORMA domain"/>
    <property type="match status" value="1"/>
</dbReference>
<protein>
    <recommendedName>
        <fullName evidence="6">HORMA domain-containing protein</fullName>
    </recommendedName>
</protein>
<dbReference type="GO" id="GO:0005694">
    <property type="term" value="C:chromosome"/>
    <property type="evidence" value="ECO:0007669"/>
    <property type="project" value="UniProtKB-SubCell"/>
</dbReference>
<dbReference type="SUPFAM" id="SSF56019">
    <property type="entry name" value="The spindle assembly checkpoint protein mad2"/>
    <property type="match status" value="1"/>
</dbReference>
<dbReference type="OrthoDB" id="1928087at2759"/>
<dbReference type="InterPro" id="IPR003511">
    <property type="entry name" value="HORMA_dom"/>
</dbReference>
<name>A0A0D2Q6U6_HYPSF</name>
<dbReference type="PANTHER" id="PTHR48225">
    <property type="entry name" value="HORMA DOMAIN-CONTAINING PROTEIN 1"/>
    <property type="match status" value="1"/>
</dbReference>
<evidence type="ECO:0000256" key="5">
    <source>
        <dbReference type="ARBA" id="ARBA00023254"/>
    </source>
</evidence>
<dbReference type="Proteomes" id="UP000054270">
    <property type="component" value="Unassembled WGS sequence"/>
</dbReference>
<evidence type="ECO:0000256" key="3">
    <source>
        <dbReference type="ARBA" id="ARBA00022454"/>
    </source>
</evidence>
<proteinExistence type="predicted"/>
<sequence>MQTQQIRNTTQSINQTQSLAAVQTLLRAGLGTITYLRNLLPEDNFTRSHFTSVDDSGAQCDASQESTTSRTNISGFRITTITRGYTDEADRILNYMEYGIFDALEKRYLRSFIFGIYLDIKDPTNIVEAYTFNFKYHMIPGSDLFVPVMSLAETQKQTTVEDPVAKALKQGKPPTLKDVKMSVKALLKTLIQAISNMDVLPRRRFATFKVFYTEDTPPDYEPPHFEPGDAEKDKWFFMTHDLDEVPERSSIGKIDTGHHSVNLNVTSIASYLPSSSEQTDDATFSGLTTNPGALNLTPLEEAAQSKIQAEKQLEDAKNRNLVWPVEDVVENDDIDAEGEDDPDYIRLADGRFEKIDCISPIGIRNETGIVDAYPVRGGAMGEAHFGGFSENAPRHLREVVDLYPQMVSKFKDIALFRRAIKVAQALQNFSSAQYTKEFGGDVSSAGQMLKALEDQDYVLQETITLDDMGVSVATRSKKGKAHKSKARKNVQKPRYVFNQGIQFKSCYMDYFDPNNRAVETRLLGVSEMIKPKYPKPLQPIEHVASACDTQTQEETQEVIRQVPTKRTVAPEETGRRPLKKLKMSVAVGVDLAE</sequence>
<evidence type="ECO:0000313" key="8">
    <source>
        <dbReference type="Proteomes" id="UP000054270"/>
    </source>
</evidence>
<dbReference type="PANTHER" id="PTHR48225:SF7">
    <property type="entry name" value="MEIOSIS-SPECIFIC PROTEIN HOP1"/>
    <property type="match status" value="1"/>
</dbReference>
<dbReference type="Pfam" id="PF02301">
    <property type="entry name" value="HORMA"/>
    <property type="match status" value="1"/>
</dbReference>
<keyword evidence="8" id="KW-1185">Reference proteome</keyword>
<dbReference type="GO" id="GO:0005634">
    <property type="term" value="C:nucleus"/>
    <property type="evidence" value="ECO:0007669"/>
    <property type="project" value="UniProtKB-SubCell"/>
</dbReference>
<dbReference type="InterPro" id="IPR051294">
    <property type="entry name" value="HORMA_MeioticProgression"/>
</dbReference>
<dbReference type="GO" id="GO:0007130">
    <property type="term" value="P:synaptonemal complex assembly"/>
    <property type="evidence" value="ECO:0007669"/>
    <property type="project" value="TreeGrafter"/>
</dbReference>
<keyword evidence="3" id="KW-0158">Chromosome</keyword>
<dbReference type="AlphaFoldDB" id="A0A0D2Q6U6"/>
<dbReference type="PROSITE" id="PS50815">
    <property type="entry name" value="HORMA"/>
    <property type="match status" value="1"/>
</dbReference>
<dbReference type="InterPro" id="IPR036570">
    <property type="entry name" value="HORMA_dom_sf"/>
</dbReference>
<keyword evidence="4" id="KW-0539">Nucleus</keyword>
<evidence type="ECO:0000313" key="7">
    <source>
        <dbReference type="EMBL" id="KJA27485.1"/>
    </source>
</evidence>
<feature type="domain" description="HORMA" evidence="6">
    <location>
        <begin position="16"/>
        <end position="265"/>
    </location>
</feature>
<gene>
    <name evidence="7" type="ORF">HYPSUDRAFT_212610</name>
</gene>